<dbReference type="AlphaFoldDB" id="A0A383VC04"/>
<protein>
    <submittedName>
        <fullName evidence="1">Uncharacterized protein</fullName>
    </submittedName>
</protein>
<sequence>MHAIYHGEDELGLGKKGGGDTALCPFDCQLWSAECCRQVAAAAAPAAAAPAAAAAAAAAAMAAATAATAVQAAGGSARTGGVCGPQRVHIISCGQCVTWDEGPHDWRPHHGSGTAGSKGA</sequence>
<evidence type="ECO:0000313" key="2">
    <source>
        <dbReference type="Proteomes" id="UP000256970"/>
    </source>
</evidence>
<dbReference type="Proteomes" id="UP000256970">
    <property type="component" value="Unassembled WGS sequence"/>
</dbReference>
<keyword evidence="2" id="KW-1185">Reference proteome</keyword>
<reference evidence="1 2" key="1">
    <citation type="submission" date="2016-10" db="EMBL/GenBank/DDBJ databases">
        <authorList>
            <person name="Cai Z."/>
        </authorList>
    </citation>
    <scope>NUCLEOTIDE SEQUENCE [LARGE SCALE GENOMIC DNA]</scope>
</reference>
<dbReference type="Pfam" id="PF08576">
    <property type="entry name" value="DUF1764"/>
    <property type="match status" value="1"/>
</dbReference>
<dbReference type="InterPro" id="IPR013885">
    <property type="entry name" value="DUF1764_euk"/>
</dbReference>
<proteinExistence type="predicted"/>
<accession>A0A383VC04</accession>
<organism evidence="1 2">
    <name type="scientific">Tetradesmus obliquus</name>
    <name type="common">Green alga</name>
    <name type="synonym">Acutodesmus obliquus</name>
    <dbReference type="NCBI Taxonomy" id="3088"/>
    <lineage>
        <taxon>Eukaryota</taxon>
        <taxon>Viridiplantae</taxon>
        <taxon>Chlorophyta</taxon>
        <taxon>core chlorophytes</taxon>
        <taxon>Chlorophyceae</taxon>
        <taxon>CS clade</taxon>
        <taxon>Sphaeropleales</taxon>
        <taxon>Scenedesmaceae</taxon>
        <taxon>Tetradesmus</taxon>
    </lineage>
</organism>
<name>A0A383VC04_TETOB</name>
<evidence type="ECO:0000313" key="1">
    <source>
        <dbReference type="EMBL" id="SZX63107.1"/>
    </source>
</evidence>
<dbReference type="EMBL" id="FNXT01000284">
    <property type="protein sequence ID" value="SZX63107.1"/>
    <property type="molecule type" value="Genomic_DNA"/>
</dbReference>
<gene>
    <name evidence="1" type="ORF">BQ4739_LOCUS3670</name>
</gene>